<accession>A6MAC1</accession>
<name>A6MAC1_9CAUD</name>
<feature type="compositionally biased region" description="Low complexity" evidence="1">
    <location>
        <begin position="246"/>
        <end position="289"/>
    </location>
</feature>
<feature type="compositionally biased region" description="Low complexity" evidence="1">
    <location>
        <begin position="158"/>
        <end position="183"/>
    </location>
</feature>
<keyword evidence="3" id="KW-1185">Reference proteome</keyword>
<feature type="region of interest" description="Disordered" evidence="1">
    <location>
        <begin position="155"/>
        <end position="208"/>
    </location>
</feature>
<dbReference type="RefSeq" id="YP_001469055.1">
    <property type="nucleotide sequence ID" value="NC_009817.1"/>
</dbReference>
<organism evidence="2 3">
    <name type="scientific">Lactococcus phage KSY1</name>
    <dbReference type="NCBI Taxonomy" id="2913972"/>
    <lineage>
        <taxon>Viruses</taxon>
        <taxon>Duplodnaviria</taxon>
        <taxon>Heunggongvirae</taxon>
        <taxon>Uroviricota</taxon>
        <taxon>Caudoviricetes</taxon>
        <taxon>Chopinvirus</taxon>
        <taxon>Chopinvirus KSY1</taxon>
    </lineage>
</organism>
<evidence type="ECO:0000313" key="2">
    <source>
        <dbReference type="EMBL" id="ABG21599.1"/>
    </source>
</evidence>
<dbReference type="GeneID" id="5602048"/>
<protein>
    <submittedName>
        <fullName evidence="2">Gp056</fullName>
    </submittedName>
</protein>
<feature type="compositionally biased region" description="Polar residues" evidence="1">
    <location>
        <begin position="198"/>
        <end position="208"/>
    </location>
</feature>
<proteinExistence type="predicted"/>
<sequence length="324" mass="36186">MVNVIGGNGFFPFGGASNLGTGYMSQPLEGNQGPHEHLAHRRYETRMTTRDLLLGLSDYPDNRLYVPTEELLDEVFDQLIEITRIKPLVVFNDKEMDSQLTYKIMEDIFVLTEDREILKDTAGAWFRMFAATWHRYAELDEQHLRQIFQGIYRDHDSTSNAQSSSSGGSTSTSENTSKNQSTNDGQSDSDSKSDSASVGTTDSDAKNILSTMPQDKVFIKGDPLVQDVEYADNVTMNTSQGRDNSSQKSSNLSASHDWSWNGSSSGSYGRNVGSNTSHSNNQSHSQGMSQSVYNTYRQWHDSSLDMTGGMYYQLVRAGLWSMFC</sequence>
<evidence type="ECO:0000313" key="3">
    <source>
        <dbReference type="Proteomes" id="UP000000714"/>
    </source>
</evidence>
<feature type="compositionally biased region" description="Polar residues" evidence="1">
    <location>
        <begin position="235"/>
        <end position="244"/>
    </location>
</feature>
<gene>
    <name evidence="2" type="ORF">KSY1p056</name>
</gene>
<feature type="region of interest" description="Disordered" evidence="1">
    <location>
        <begin position="235"/>
        <end position="289"/>
    </location>
</feature>
<reference evidence="2 3" key="1">
    <citation type="journal article" date="2007" name="Virology">
        <title>KSY1, a lactococcal phage with a T7-like transcription.</title>
        <authorList>
            <person name="Chopin A."/>
            <person name="Deveau H."/>
            <person name="Ehrlich S.D."/>
            <person name="Moineau S."/>
            <person name="Chopin M.C."/>
        </authorList>
    </citation>
    <scope>NUCLEOTIDE SEQUENCE</scope>
</reference>
<dbReference type="EMBL" id="DQ535032">
    <property type="protein sequence ID" value="ABG21599.1"/>
    <property type="molecule type" value="Genomic_DNA"/>
</dbReference>
<dbReference type="Proteomes" id="UP000000714">
    <property type="component" value="Segment"/>
</dbReference>
<dbReference type="KEGG" id="vg:5602048"/>
<evidence type="ECO:0000256" key="1">
    <source>
        <dbReference type="SAM" id="MobiDB-lite"/>
    </source>
</evidence>